<comment type="caution">
    <text evidence="2">The sequence shown here is derived from an EMBL/GenBank/DDBJ whole genome shotgun (WGS) entry which is preliminary data.</text>
</comment>
<protein>
    <submittedName>
        <fullName evidence="2">Uncharacterized protein</fullName>
    </submittedName>
</protein>
<organism evidence="2 3">
    <name type="scientific">Fasciola hepatica</name>
    <name type="common">Liver fluke</name>
    <dbReference type="NCBI Taxonomy" id="6192"/>
    <lineage>
        <taxon>Eukaryota</taxon>
        <taxon>Metazoa</taxon>
        <taxon>Spiralia</taxon>
        <taxon>Lophotrochozoa</taxon>
        <taxon>Platyhelminthes</taxon>
        <taxon>Trematoda</taxon>
        <taxon>Digenea</taxon>
        <taxon>Plagiorchiida</taxon>
        <taxon>Echinostomata</taxon>
        <taxon>Echinostomatoidea</taxon>
        <taxon>Fasciolidae</taxon>
        <taxon>Fasciola</taxon>
    </lineage>
</organism>
<keyword evidence="1" id="KW-0812">Transmembrane</keyword>
<feature type="transmembrane region" description="Helical" evidence="1">
    <location>
        <begin position="9"/>
        <end position="29"/>
    </location>
</feature>
<keyword evidence="3" id="KW-1185">Reference proteome</keyword>
<feature type="transmembrane region" description="Helical" evidence="1">
    <location>
        <begin position="75"/>
        <end position="97"/>
    </location>
</feature>
<name>A0A4E0RZ91_FASHE</name>
<dbReference type="Proteomes" id="UP000230066">
    <property type="component" value="Unassembled WGS sequence"/>
</dbReference>
<sequence length="133" mass="14608">MTQFTPTKIIFLITLIIGVILSIVSLGMNKFIGSSFQTDLFKVSVAFDIIGLLLTIAALVLFLILLFTCKEKQRLFSVVIVILTGVALLCFAISVGTAFHPATPSWESWLLATVWISVIVFVVSLIFTFGDTF</sequence>
<evidence type="ECO:0000313" key="2">
    <source>
        <dbReference type="EMBL" id="THD24522.1"/>
    </source>
</evidence>
<feature type="transmembrane region" description="Helical" evidence="1">
    <location>
        <begin position="49"/>
        <end position="68"/>
    </location>
</feature>
<dbReference type="AlphaFoldDB" id="A0A4E0RZ91"/>
<evidence type="ECO:0000256" key="1">
    <source>
        <dbReference type="SAM" id="Phobius"/>
    </source>
</evidence>
<keyword evidence="1" id="KW-0472">Membrane</keyword>
<dbReference type="EMBL" id="JXXN02001556">
    <property type="protein sequence ID" value="THD24522.1"/>
    <property type="molecule type" value="Genomic_DNA"/>
</dbReference>
<reference evidence="2" key="1">
    <citation type="submission" date="2019-03" db="EMBL/GenBank/DDBJ databases">
        <title>Improved annotation for the trematode Fasciola hepatica.</title>
        <authorList>
            <person name="Choi Y.-J."/>
            <person name="Martin J."/>
            <person name="Mitreva M."/>
        </authorList>
    </citation>
    <scope>NUCLEOTIDE SEQUENCE [LARGE SCALE GENOMIC DNA]</scope>
</reference>
<proteinExistence type="predicted"/>
<evidence type="ECO:0000313" key="3">
    <source>
        <dbReference type="Proteomes" id="UP000230066"/>
    </source>
</evidence>
<gene>
    <name evidence="2" type="ORF">D915_004681</name>
</gene>
<keyword evidence="1" id="KW-1133">Transmembrane helix</keyword>
<feature type="transmembrane region" description="Helical" evidence="1">
    <location>
        <begin position="109"/>
        <end position="130"/>
    </location>
</feature>
<accession>A0A4E0RZ91</accession>